<gene>
    <name evidence="1" type="ORF">XENORESO_017029</name>
</gene>
<proteinExistence type="predicted"/>
<reference evidence="1 2" key="1">
    <citation type="submission" date="2021-06" db="EMBL/GenBank/DDBJ databases">
        <authorList>
            <person name="Palmer J.M."/>
        </authorList>
    </citation>
    <scope>NUCLEOTIDE SEQUENCE [LARGE SCALE GENOMIC DNA]</scope>
    <source>
        <strain evidence="1 2">XR_2019</strain>
        <tissue evidence="1">Muscle</tissue>
    </source>
</reference>
<evidence type="ECO:0000313" key="2">
    <source>
        <dbReference type="Proteomes" id="UP001444071"/>
    </source>
</evidence>
<organism evidence="1 2">
    <name type="scientific">Xenotaenia resolanae</name>
    <dbReference type="NCBI Taxonomy" id="208358"/>
    <lineage>
        <taxon>Eukaryota</taxon>
        <taxon>Metazoa</taxon>
        <taxon>Chordata</taxon>
        <taxon>Craniata</taxon>
        <taxon>Vertebrata</taxon>
        <taxon>Euteleostomi</taxon>
        <taxon>Actinopterygii</taxon>
        <taxon>Neopterygii</taxon>
        <taxon>Teleostei</taxon>
        <taxon>Neoteleostei</taxon>
        <taxon>Acanthomorphata</taxon>
        <taxon>Ovalentaria</taxon>
        <taxon>Atherinomorphae</taxon>
        <taxon>Cyprinodontiformes</taxon>
        <taxon>Goodeidae</taxon>
        <taxon>Xenotaenia</taxon>
    </lineage>
</organism>
<accession>A0ABV0VYV9</accession>
<protein>
    <submittedName>
        <fullName evidence="1">Uncharacterized protein</fullName>
    </submittedName>
</protein>
<dbReference type="Proteomes" id="UP001444071">
    <property type="component" value="Unassembled WGS sequence"/>
</dbReference>
<keyword evidence="2" id="KW-1185">Reference proteome</keyword>
<dbReference type="EMBL" id="JAHRIM010020077">
    <property type="protein sequence ID" value="MEQ2262124.1"/>
    <property type="molecule type" value="Genomic_DNA"/>
</dbReference>
<evidence type="ECO:0000313" key="1">
    <source>
        <dbReference type="EMBL" id="MEQ2262124.1"/>
    </source>
</evidence>
<name>A0ABV0VYV9_9TELE</name>
<comment type="caution">
    <text evidence="1">The sequence shown here is derived from an EMBL/GenBank/DDBJ whole genome shotgun (WGS) entry which is preliminary data.</text>
</comment>
<feature type="non-terminal residue" evidence="1">
    <location>
        <position position="1"/>
    </location>
</feature>
<sequence length="99" mass="11225">WRTDSEKAAESLFKHSNDIMGMINVWVRKINVLGQKKPFHSCFAFPPNGFDPWTWPGAVTRSFIGYKKNPTGFLQLESQIGVMPQNHLNSYSSSSTYLG</sequence>